<dbReference type="InterPro" id="IPR003439">
    <property type="entry name" value="ABC_transporter-like_ATP-bd"/>
</dbReference>
<evidence type="ECO:0000256" key="2">
    <source>
        <dbReference type="ARBA" id="ARBA00005417"/>
    </source>
</evidence>
<feature type="domain" description="ABC transporter" evidence="7">
    <location>
        <begin position="2"/>
        <end position="229"/>
    </location>
</feature>
<evidence type="ECO:0000256" key="6">
    <source>
        <dbReference type="ARBA" id="ARBA00023251"/>
    </source>
</evidence>
<dbReference type="InterPro" id="IPR050763">
    <property type="entry name" value="ABC_transporter_ATP-binding"/>
</dbReference>
<evidence type="ECO:0000256" key="3">
    <source>
        <dbReference type="ARBA" id="ARBA00022448"/>
    </source>
</evidence>
<comment type="similarity">
    <text evidence="2">Belongs to the ABC transporter superfamily.</text>
</comment>
<dbReference type="InterPro" id="IPR003593">
    <property type="entry name" value="AAA+_ATPase"/>
</dbReference>
<reference evidence="8 9" key="1">
    <citation type="submission" date="2019-06" db="EMBL/GenBank/DDBJ databases">
        <title>Sequencing the genomes of 1000 actinobacteria strains.</title>
        <authorList>
            <person name="Klenk H.-P."/>
        </authorList>
    </citation>
    <scope>NUCLEOTIDE SEQUENCE [LARGE SCALE GENOMIC DNA]</scope>
    <source>
        <strain evidence="8 9">DSM 26477</strain>
    </source>
</reference>
<dbReference type="Pfam" id="PF00005">
    <property type="entry name" value="ABC_tran"/>
    <property type="match status" value="1"/>
</dbReference>
<dbReference type="GO" id="GO:0005886">
    <property type="term" value="C:plasma membrane"/>
    <property type="evidence" value="ECO:0007669"/>
    <property type="project" value="UniProtKB-SubCell"/>
</dbReference>
<evidence type="ECO:0000313" key="9">
    <source>
        <dbReference type="Proteomes" id="UP000317998"/>
    </source>
</evidence>
<sequence length="294" mass="31792">MLELTDINRSFGERTVLRDVSFTVEGGRMTGFVGGNGAGKTTTMRVILGVLSPSSGTVTLDGEPLTAERRKRFGYMPEERGLYPKMKIGEQIVYLGRLHGMSNAQATKNTDALLEQLGLGERAGDTVESLSLGNQQRAQIAAALVHDPEVLVLDEPFSGLDPLAVEVVLNVLKDRAARGAPVLFSSHQLDIVERLCDDLVVIADGEIRASGSREGLRDQHSGNRYELQLDGDAGWLRDEPGVTVSDFDGGFAVFDADSPEVAQRVLQKAVGLAPVIRFAPQHPSLAQIFKEVIQ</sequence>
<proteinExistence type="inferred from homology"/>
<evidence type="ECO:0000256" key="5">
    <source>
        <dbReference type="ARBA" id="ARBA00022840"/>
    </source>
</evidence>
<dbReference type="InterPro" id="IPR017871">
    <property type="entry name" value="ABC_transporter-like_CS"/>
</dbReference>
<dbReference type="PROSITE" id="PS00211">
    <property type="entry name" value="ABC_TRANSPORTER_1"/>
    <property type="match status" value="1"/>
</dbReference>
<keyword evidence="6" id="KW-0046">Antibiotic resistance</keyword>
<dbReference type="EMBL" id="VFOM01000002">
    <property type="protein sequence ID" value="TQL46739.1"/>
    <property type="molecule type" value="Genomic_DNA"/>
</dbReference>
<dbReference type="InterPro" id="IPR027417">
    <property type="entry name" value="P-loop_NTPase"/>
</dbReference>
<dbReference type="GO" id="GO:0046677">
    <property type="term" value="P:response to antibiotic"/>
    <property type="evidence" value="ECO:0007669"/>
    <property type="project" value="UniProtKB-KW"/>
</dbReference>
<dbReference type="Gene3D" id="3.40.50.300">
    <property type="entry name" value="P-loop containing nucleotide triphosphate hydrolases"/>
    <property type="match status" value="1"/>
</dbReference>
<evidence type="ECO:0000256" key="4">
    <source>
        <dbReference type="ARBA" id="ARBA00022741"/>
    </source>
</evidence>
<comment type="subcellular location">
    <subcellularLocation>
        <location evidence="1">Cell membrane</location>
        <topology evidence="1">Peripheral membrane protein</topology>
    </subcellularLocation>
</comment>
<dbReference type="OrthoDB" id="9804819at2"/>
<organism evidence="8 9">
    <name type="scientific">Homoserinimonas aerilata</name>
    <dbReference type="NCBI Taxonomy" id="1162970"/>
    <lineage>
        <taxon>Bacteria</taxon>
        <taxon>Bacillati</taxon>
        <taxon>Actinomycetota</taxon>
        <taxon>Actinomycetes</taxon>
        <taxon>Micrococcales</taxon>
        <taxon>Microbacteriaceae</taxon>
        <taxon>Homoserinimonas</taxon>
    </lineage>
</organism>
<comment type="caution">
    <text evidence="8">The sequence shown here is derived from an EMBL/GenBank/DDBJ whole genome shotgun (WGS) entry which is preliminary data.</text>
</comment>
<dbReference type="PANTHER" id="PTHR42711">
    <property type="entry name" value="ABC TRANSPORTER ATP-BINDING PROTEIN"/>
    <property type="match status" value="1"/>
</dbReference>
<gene>
    <name evidence="8" type="ORF">FB562_2264</name>
</gene>
<dbReference type="Pfam" id="PF13732">
    <property type="entry name" value="DrrA1-3_C"/>
    <property type="match status" value="1"/>
</dbReference>
<dbReference type="SMART" id="SM00382">
    <property type="entry name" value="AAA"/>
    <property type="match status" value="1"/>
</dbReference>
<accession>A0A542YF80</accession>
<dbReference type="AlphaFoldDB" id="A0A542YF80"/>
<dbReference type="RefSeq" id="WP_141881377.1">
    <property type="nucleotide sequence ID" value="NZ_VFOM01000002.1"/>
</dbReference>
<evidence type="ECO:0000313" key="8">
    <source>
        <dbReference type="EMBL" id="TQL46739.1"/>
    </source>
</evidence>
<keyword evidence="3" id="KW-0813">Transport</keyword>
<dbReference type="Proteomes" id="UP000317998">
    <property type="component" value="Unassembled WGS sequence"/>
</dbReference>
<dbReference type="PROSITE" id="PS50893">
    <property type="entry name" value="ABC_TRANSPORTER_2"/>
    <property type="match status" value="1"/>
</dbReference>
<dbReference type="GO" id="GO:0016887">
    <property type="term" value="F:ATP hydrolysis activity"/>
    <property type="evidence" value="ECO:0007669"/>
    <property type="project" value="InterPro"/>
</dbReference>
<keyword evidence="5 8" id="KW-0067">ATP-binding</keyword>
<dbReference type="PANTHER" id="PTHR42711:SF5">
    <property type="entry name" value="ABC TRANSPORTER ATP-BINDING PROTEIN NATA"/>
    <property type="match status" value="1"/>
</dbReference>
<name>A0A542YF80_9MICO</name>
<dbReference type="SUPFAM" id="SSF52540">
    <property type="entry name" value="P-loop containing nucleoside triphosphate hydrolases"/>
    <property type="match status" value="1"/>
</dbReference>
<dbReference type="GO" id="GO:0005524">
    <property type="term" value="F:ATP binding"/>
    <property type="evidence" value="ECO:0007669"/>
    <property type="project" value="UniProtKB-KW"/>
</dbReference>
<evidence type="ECO:0000256" key="1">
    <source>
        <dbReference type="ARBA" id="ARBA00004202"/>
    </source>
</evidence>
<dbReference type="InterPro" id="IPR025302">
    <property type="entry name" value="DrrA1/2-like_C"/>
</dbReference>
<protein>
    <submittedName>
        <fullName evidence="8">ABC-2 type transport system ATP-binding protein</fullName>
    </submittedName>
</protein>
<evidence type="ECO:0000259" key="7">
    <source>
        <dbReference type="PROSITE" id="PS50893"/>
    </source>
</evidence>
<keyword evidence="4" id="KW-0547">Nucleotide-binding</keyword>
<keyword evidence="9" id="KW-1185">Reference proteome</keyword>